<evidence type="ECO:0000256" key="3">
    <source>
        <dbReference type="ARBA" id="ARBA00022722"/>
    </source>
</evidence>
<reference evidence="7" key="1">
    <citation type="journal article" date="2013" name="Genome Biol.">
        <title>Draft genome of the mountain pine beetle, Dendroctonus ponderosae Hopkins, a major forest pest.</title>
        <authorList>
            <person name="Keeling C.I."/>
            <person name="Yuen M.M."/>
            <person name="Liao N.Y."/>
            <person name="Docking T.R."/>
            <person name="Chan S.K."/>
            <person name="Taylor G.A."/>
            <person name="Palmquist D.L."/>
            <person name="Jackman S.D."/>
            <person name="Nguyen A."/>
            <person name="Li M."/>
            <person name="Henderson H."/>
            <person name="Janes J.K."/>
            <person name="Zhao Y."/>
            <person name="Pandoh P."/>
            <person name="Moore R."/>
            <person name="Sperling F.A."/>
            <person name="Huber D.P."/>
            <person name="Birol I."/>
            <person name="Jones S.J."/>
            <person name="Bohlmann J."/>
        </authorList>
    </citation>
    <scope>NUCLEOTIDE SEQUENCE</scope>
</reference>
<evidence type="ECO:0000256" key="4">
    <source>
        <dbReference type="ARBA" id="ARBA00022759"/>
    </source>
</evidence>
<dbReference type="GO" id="GO:0016779">
    <property type="term" value="F:nucleotidyltransferase activity"/>
    <property type="evidence" value="ECO:0007669"/>
    <property type="project" value="UniProtKB-KW"/>
</dbReference>
<evidence type="ECO:0000256" key="1">
    <source>
        <dbReference type="ARBA" id="ARBA00022679"/>
    </source>
</evidence>
<sequence length="575" mass="66297">MDFRGVPPMPMSGNLCENWRFWKQRFQTYLLATEISKKEEVTQCAQLLTLIGEEGMRMFNTFDFAEEEKGKIDILIQKFDNHFNPKKNFTYERYKFLTYKQTEYQTMEKYITELKNLSLSCEFENLRESLVKDVLICGIKSEKLREKLLQEDVDSLAHAVKICLTSESIKEKNREISSRTSPMGESRPAQVDQMNKWQGRRQEDSYRSKEKIPNNQAQQLTRCQKCSYSHVRGKCPAYGKVCLNCNKSNHFAKCCKIKRHNNASNVHTISRVANSRGDTIDTADNFAFVDSVHLLANLGTCESNEEAWFITMTVNGHPVEVKLDTGAMANVIPEHVLKAVRFNFCNIKPTKVKLSSYNNTMIPLVGECILNCEYNDKVDNISFYVTKNRSCTVLGLKSCLDLKLIKRINEVTENNKIDNLLSKHERLFRGIGCVKKPYSIKLKENAIPVAFPARKVPFAIQEKLKDTLDSLEKQKIIMKDMDSAEWVHPLVIVRKSNGTLRICLDPKDLNRSLKRHYFKLPTLDELTEDLAGATYFSTLDCTQGFLQIPLDRESSKICTFSTIFGRYRFNVSEKR</sequence>
<dbReference type="InterPro" id="IPR043502">
    <property type="entry name" value="DNA/RNA_pol_sf"/>
</dbReference>
<evidence type="ECO:0008006" key="8">
    <source>
        <dbReference type="Google" id="ProtNLM"/>
    </source>
</evidence>
<protein>
    <recommendedName>
        <fullName evidence="8">Reverse transcriptase domain-containing protein</fullName>
    </recommendedName>
</protein>
<dbReference type="SUPFAM" id="SSF50630">
    <property type="entry name" value="Acid proteases"/>
    <property type="match status" value="1"/>
</dbReference>
<dbReference type="AlphaFoldDB" id="A0AAR5QHZ6"/>
<feature type="compositionally biased region" description="Basic and acidic residues" evidence="5">
    <location>
        <begin position="200"/>
        <end position="211"/>
    </location>
</feature>
<dbReference type="InterPro" id="IPR021109">
    <property type="entry name" value="Peptidase_aspartic_dom_sf"/>
</dbReference>
<dbReference type="PANTHER" id="PTHR37984">
    <property type="entry name" value="PROTEIN CBG26694"/>
    <property type="match status" value="1"/>
</dbReference>
<dbReference type="Gene3D" id="3.10.10.10">
    <property type="entry name" value="HIV Type 1 Reverse Transcriptase, subunit A, domain 1"/>
    <property type="match status" value="1"/>
</dbReference>
<dbReference type="GO" id="GO:0071897">
    <property type="term" value="P:DNA biosynthetic process"/>
    <property type="evidence" value="ECO:0007669"/>
    <property type="project" value="UniProtKB-ARBA"/>
</dbReference>
<name>A0AAR5QHZ6_DENPD</name>
<organism evidence="6 7">
    <name type="scientific">Dendroctonus ponderosae</name>
    <name type="common">Mountain pine beetle</name>
    <dbReference type="NCBI Taxonomy" id="77166"/>
    <lineage>
        <taxon>Eukaryota</taxon>
        <taxon>Metazoa</taxon>
        <taxon>Ecdysozoa</taxon>
        <taxon>Arthropoda</taxon>
        <taxon>Hexapoda</taxon>
        <taxon>Insecta</taxon>
        <taxon>Pterygota</taxon>
        <taxon>Neoptera</taxon>
        <taxon>Endopterygota</taxon>
        <taxon>Coleoptera</taxon>
        <taxon>Polyphaga</taxon>
        <taxon>Cucujiformia</taxon>
        <taxon>Curculionidae</taxon>
        <taxon>Scolytinae</taxon>
        <taxon>Dendroctonus</taxon>
    </lineage>
</organism>
<evidence type="ECO:0000256" key="2">
    <source>
        <dbReference type="ARBA" id="ARBA00022695"/>
    </source>
</evidence>
<keyword evidence="4" id="KW-0255">Endonuclease</keyword>
<dbReference type="CDD" id="cd05481">
    <property type="entry name" value="retropepsin_like_LTR_1"/>
    <property type="match status" value="1"/>
</dbReference>
<dbReference type="PANTHER" id="PTHR37984:SF5">
    <property type="entry name" value="PROTEIN NYNRIN-LIKE"/>
    <property type="match status" value="1"/>
</dbReference>
<dbReference type="Proteomes" id="UP000019118">
    <property type="component" value="Unassembled WGS sequence"/>
</dbReference>
<evidence type="ECO:0000313" key="6">
    <source>
        <dbReference type="EnsemblMetazoa" id="XP_019772767.1"/>
    </source>
</evidence>
<dbReference type="InterPro" id="IPR050951">
    <property type="entry name" value="Retrovirus_Pol_polyprotein"/>
</dbReference>
<feature type="region of interest" description="Disordered" evidence="5">
    <location>
        <begin position="173"/>
        <end position="211"/>
    </location>
</feature>
<keyword evidence="1" id="KW-0808">Transferase</keyword>
<keyword evidence="2" id="KW-0548">Nucleotidyltransferase</keyword>
<evidence type="ECO:0000313" key="7">
    <source>
        <dbReference type="Proteomes" id="UP000019118"/>
    </source>
</evidence>
<proteinExistence type="predicted"/>
<dbReference type="CDD" id="cd01647">
    <property type="entry name" value="RT_LTR"/>
    <property type="match status" value="1"/>
</dbReference>
<keyword evidence="3" id="KW-0540">Nuclease</keyword>
<dbReference type="Gene3D" id="2.40.70.10">
    <property type="entry name" value="Acid Proteases"/>
    <property type="match status" value="1"/>
</dbReference>
<reference evidence="6" key="2">
    <citation type="submission" date="2024-08" db="UniProtKB">
        <authorList>
            <consortium name="EnsemblMetazoa"/>
        </authorList>
    </citation>
    <scope>IDENTIFICATION</scope>
</reference>
<dbReference type="SUPFAM" id="SSF56672">
    <property type="entry name" value="DNA/RNA polymerases"/>
    <property type="match status" value="1"/>
</dbReference>
<keyword evidence="7" id="KW-1185">Reference proteome</keyword>
<dbReference type="GO" id="GO:0004519">
    <property type="term" value="F:endonuclease activity"/>
    <property type="evidence" value="ECO:0007669"/>
    <property type="project" value="UniProtKB-KW"/>
</dbReference>
<keyword evidence="4" id="KW-0378">Hydrolase</keyword>
<dbReference type="EnsemblMetazoa" id="XM_019917208.1">
    <property type="protein sequence ID" value="XP_019772767.1"/>
    <property type="gene ID" value="LOC109546287"/>
</dbReference>
<evidence type="ECO:0000256" key="5">
    <source>
        <dbReference type="SAM" id="MobiDB-lite"/>
    </source>
</evidence>
<accession>A0AAR5QHZ6</accession>